<name>A0A9D2PFP6_9FIRM</name>
<protein>
    <submittedName>
        <fullName evidence="2">Uncharacterized protein</fullName>
    </submittedName>
</protein>
<comment type="caution">
    <text evidence="2">The sequence shown here is derived from an EMBL/GenBank/DDBJ whole genome shotgun (WGS) entry which is preliminary data.</text>
</comment>
<sequence length="110" mass="11859">MALGILMIMFVAMSVISVVGLSLMYLVKGESTGRVIFYVMAVWGMIVAVMSAGSLPTNYTAERLITWAIGFLSVAGILVYIRGTEEKSRRAAYLLVTASVAGGILKLFLF</sequence>
<reference evidence="2" key="2">
    <citation type="submission" date="2021-04" db="EMBL/GenBank/DDBJ databases">
        <authorList>
            <person name="Gilroy R."/>
        </authorList>
    </citation>
    <scope>NUCLEOTIDE SEQUENCE</scope>
    <source>
        <strain evidence="2">CHK183-5548</strain>
    </source>
</reference>
<keyword evidence="1" id="KW-1133">Transmembrane helix</keyword>
<keyword evidence="1" id="KW-0472">Membrane</keyword>
<reference evidence="2" key="1">
    <citation type="journal article" date="2021" name="PeerJ">
        <title>Extensive microbial diversity within the chicken gut microbiome revealed by metagenomics and culture.</title>
        <authorList>
            <person name="Gilroy R."/>
            <person name="Ravi A."/>
            <person name="Getino M."/>
            <person name="Pursley I."/>
            <person name="Horton D.L."/>
            <person name="Alikhan N.F."/>
            <person name="Baker D."/>
            <person name="Gharbi K."/>
            <person name="Hall N."/>
            <person name="Watson M."/>
            <person name="Adriaenssens E.M."/>
            <person name="Foster-Nyarko E."/>
            <person name="Jarju S."/>
            <person name="Secka A."/>
            <person name="Antonio M."/>
            <person name="Oren A."/>
            <person name="Chaudhuri R.R."/>
            <person name="La Ragione R."/>
            <person name="Hildebrand F."/>
            <person name="Pallen M.J."/>
        </authorList>
    </citation>
    <scope>NUCLEOTIDE SEQUENCE</scope>
    <source>
        <strain evidence="2">CHK183-5548</strain>
    </source>
</reference>
<evidence type="ECO:0000256" key="1">
    <source>
        <dbReference type="SAM" id="Phobius"/>
    </source>
</evidence>
<keyword evidence="1" id="KW-0812">Transmembrane</keyword>
<feature type="transmembrane region" description="Helical" evidence="1">
    <location>
        <begin position="93"/>
        <end position="109"/>
    </location>
</feature>
<dbReference type="EMBL" id="DWWL01000074">
    <property type="protein sequence ID" value="HJC48635.1"/>
    <property type="molecule type" value="Genomic_DNA"/>
</dbReference>
<feature type="transmembrane region" description="Helical" evidence="1">
    <location>
        <begin position="35"/>
        <end position="52"/>
    </location>
</feature>
<evidence type="ECO:0000313" key="3">
    <source>
        <dbReference type="Proteomes" id="UP000823883"/>
    </source>
</evidence>
<proteinExistence type="predicted"/>
<feature type="transmembrane region" description="Helical" evidence="1">
    <location>
        <begin position="64"/>
        <end position="81"/>
    </location>
</feature>
<feature type="transmembrane region" description="Helical" evidence="1">
    <location>
        <begin position="6"/>
        <end position="26"/>
    </location>
</feature>
<accession>A0A9D2PFP6</accession>
<evidence type="ECO:0000313" key="2">
    <source>
        <dbReference type="EMBL" id="HJC48635.1"/>
    </source>
</evidence>
<dbReference type="Proteomes" id="UP000823883">
    <property type="component" value="Unassembled WGS sequence"/>
</dbReference>
<dbReference type="AlphaFoldDB" id="A0A9D2PFP6"/>
<organism evidence="2 3">
    <name type="scientific">Candidatus Lachnoclostridium pullistercoris</name>
    <dbReference type="NCBI Taxonomy" id="2838632"/>
    <lineage>
        <taxon>Bacteria</taxon>
        <taxon>Bacillati</taxon>
        <taxon>Bacillota</taxon>
        <taxon>Clostridia</taxon>
        <taxon>Lachnospirales</taxon>
        <taxon>Lachnospiraceae</taxon>
    </lineage>
</organism>
<gene>
    <name evidence="2" type="ORF">IAA04_11335</name>
</gene>